<organism evidence="1 2">
    <name type="scientific">Candidatus Magasanikbacteria bacterium RIFOXYB1_FULL_40_15</name>
    <dbReference type="NCBI Taxonomy" id="1798697"/>
    <lineage>
        <taxon>Bacteria</taxon>
        <taxon>Candidatus Magasanikiibacteriota</taxon>
    </lineage>
</organism>
<dbReference type="SUPFAM" id="SSF50494">
    <property type="entry name" value="Trypsin-like serine proteases"/>
    <property type="match status" value="1"/>
</dbReference>
<comment type="caution">
    <text evidence="1">The sequence shown here is derived from an EMBL/GenBank/DDBJ whole genome shotgun (WGS) entry which is preliminary data.</text>
</comment>
<protein>
    <recommendedName>
        <fullName evidence="3">Serine protease</fullName>
    </recommendedName>
</protein>
<proteinExistence type="predicted"/>
<sequence>MACSIRYAKETKAVQKEGLKVYKSDFVGDVAMPAVAVLHTATGSCTAFAFWRKGNIYRFATNAHCFVKEEFENGNIVTFFLLAELALYDKNGYSLGFYPAELIGASLIEGKEDFAIVETEIEVLEVPILKLSKNDPVFGHCAFTLGFPTSAVGRVFLGFVYRLVHKTDKRILLKVRGIRDGHGLSGAPIFDCLAKEVTAIIDSGFVKDPNLLRAFPISAFRKFQKEAEVKYLRYLEGW</sequence>
<dbReference type="Proteomes" id="UP000176300">
    <property type="component" value="Unassembled WGS sequence"/>
</dbReference>
<evidence type="ECO:0000313" key="1">
    <source>
        <dbReference type="EMBL" id="OGH83993.1"/>
    </source>
</evidence>
<evidence type="ECO:0008006" key="3">
    <source>
        <dbReference type="Google" id="ProtNLM"/>
    </source>
</evidence>
<name>A0A1F6NJM0_9BACT</name>
<gene>
    <name evidence="1" type="ORF">A2373_01320</name>
</gene>
<evidence type="ECO:0000313" key="2">
    <source>
        <dbReference type="Proteomes" id="UP000176300"/>
    </source>
</evidence>
<dbReference type="InterPro" id="IPR009003">
    <property type="entry name" value="Peptidase_S1_PA"/>
</dbReference>
<dbReference type="EMBL" id="MFQS01000006">
    <property type="protein sequence ID" value="OGH83993.1"/>
    <property type="molecule type" value="Genomic_DNA"/>
</dbReference>
<accession>A0A1F6NJM0</accession>
<dbReference type="AlphaFoldDB" id="A0A1F6NJM0"/>
<reference evidence="1 2" key="1">
    <citation type="journal article" date="2016" name="Nat. Commun.">
        <title>Thousands of microbial genomes shed light on interconnected biogeochemical processes in an aquifer system.</title>
        <authorList>
            <person name="Anantharaman K."/>
            <person name="Brown C.T."/>
            <person name="Hug L.A."/>
            <person name="Sharon I."/>
            <person name="Castelle C.J."/>
            <person name="Probst A.J."/>
            <person name="Thomas B.C."/>
            <person name="Singh A."/>
            <person name="Wilkins M.J."/>
            <person name="Karaoz U."/>
            <person name="Brodie E.L."/>
            <person name="Williams K.H."/>
            <person name="Hubbard S.S."/>
            <person name="Banfield J.F."/>
        </authorList>
    </citation>
    <scope>NUCLEOTIDE SEQUENCE [LARGE SCALE GENOMIC DNA]</scope>
</reference>